<accession>A0A367JVQ5</accession>
<comment type="caution">
    <text evidence="2">The sequence shown here is derived from an EMBL/GenBank/DDBJ whole genome shotgun (WGS) entry which is preliminary data.</text>
</comment>
<sequence length="166" mass="19637">VREKFKKNKHNTSRSQVLCLLQEADKTLDYLNRGIAGEKDVRAKINEYVQKYNLNKKNKPMSQPLGEKKKPKMTKRKPYQTVMTTRTSSGYEFKRIRGWRQPVKTSMMLKNRVKTIQGRLDRYSMFKSQLGMIQSERLFLEQLGCLPQDKLKGYGKLPILYFRLKI</sequence>
<proteinExistence type="predicted"/>
<evidence type="ECO:0000313" key="3">
    <source>
        <dbReference type="Proteomes" id="UP000253551"/>
    </source>
</evidence>
<dbReference type="EMBL" id="PJQM01002614">
    <property type="protein sequence ID" value="RCH94023.1"/>
    <property type="molecule type" value="Genomic_DNA"/>
</dbReference>
<feature type="compositionally biased region" description="Basic residues" evidence="1">
    <location>
        <begin position="69"/>
        <end position="78"/>
    </location>
</feature>
<dbReference type="AlphaFoldDB" id="A0A367JVQ5"/>
<feature type="non-terminal residue" evidence="2">
    <location>
        <position position="1"/>
    </location>
</feature>
<keyword evidence="3" id="KW-1185">Reference proteome</keyword>
<evidence type="ECO:0000256" key="1">
    <source>
        <dbReference type="SAM" id="MobiDB-lite"/>
    </source>
</evidence>
<evidence type="ECO:0000313" key="2">
    <source>
        <dbReference type="EMBL" id="RCH94023.1"/>
    </source>
</evidence>
<reference evidence="2 3" key="1">
    <citation type="journal article" date="2018" name="G3 (Bethesda)">
        <title>Phylogenetic and Phylogenomic Definition of Rhizopus Species.</title>
        <authorList>
            <person name="Gryganskyi A.P."/>
            <person name="Golan J."/>
            <person name="Dolatabadi S."/>
            <person name="Mondo S."/>
            <person name="Robb S."/>
            <person name="Idnurm A."/>
            <person name="Muszewska A."/>
            <person name="Steczkiewicz K."/>
            <person name="Masonjones S."/>
            <person name="Liao H.L."/>
            <person name="Gajdeczka M.T."/>
            <person name="Anike F."/>
            <person name="Vuek A."/>
            <person name="Anishchenko I.M."/>
            <person name="Voigt K."/>
            <person name="de Hoog G.S."/>
            <person name="Smith M.E."/>
            <person name="Heitman J."/>
            <person name="Vilgalys R."/>
            <person name="Stajich J.E."/>
        </authorList>
    </citation>
    <scope>NUCLEOTIDE SEQUENCE [LARGE SCALE GENOMIC DNA]</scope>
    <source>
        <strain evidence="2 3">LSU 92-RS-03</strain>
    </source>
</reference>
<gene>
    <name evidence="2" type="ORF">CU098_002443</name>
</gene>
<feature type="region of interest" description="Disordered" evidence="1">
    <location>
        <begin position="56"/>
        <end position="78"/>
    </location>
</feature>
<name>A0A367JVQ5_RHIST</name>
<protein>
    <submittedName>
        <fullName evidence="2">Uncharacterized protein</fullName>
    </submittedName>
</protein>
<dbReference type="OrthoDB" id="2571149at2759"/>
<dbReference type="Proteomes" id="UP000253551">
    <property type="component" value="Unassembled WGS sequence"/>
</dbReference>
<organism evidence="2 3">
    <name type="scientific">Rhizopus stolonifer</name>
    <name type="common">Rhizopus nigricans</name>
    <dbReference type="NCBI Taxonomy" id="4846"/>
    <lineage>
        <taxon>Eukaryota</taxon>
        <taxon>Fungi</taxon>
        <taxon>Fungi incertae sedis</taxon>
        <taxon>Mucoromycota</taxon>
        <taxon>Mucoromycotina</taxon>
        <taxon>Mucoromycetes</taxon>
        <taxon>Mucorales</taxon>
        <taxon>Mucorineae</taxon>
        <taxon>Rhizopodaceae</taxon>
        <taxon>Rhizopus</taxon>
    </lineage>
</organism>